<dbReference type="GO" id="GO:0005524">
    <property type="term" value="F:ATP binding"/>
    <property type="evidence" value="ECO:0007669"/>
    <property type="project" value="InterPro"/>
</dbReference>
<dbReference type="EMBL" id="KZ345949">
    <property type="protein sequence ID" value="PIO71435.1"/>
    <property type="molecule type" value="Genomic_DNA"/>
</dbReference>
<dbReference type="Pfam" id="PF00069">
    <property type="entry name" value="Pkinase"/>
    <property type="match status" value="1"/>
</dbReference>
<dbReference type="SUPFAM" id="SSF56112">
    <property type="entry name" value="Protein kinase-like (PK-like)"/>
    <property type="match status" value="1"/>
</dbReference>
<accession>A0A2G9UMI1</accession>
<dbReference type="GO" id="GO:0004672">
    <property type="term" value="F:protein kinase activity"/>
    <property type="evidence" value="ECO:0007669"/>
    <property type="project" value="InterPro"/>
</dbReference>
<organism evidence="2 3">
    <name type="scientific">Teladorsagia circumcincta</name>
    <name type="common">Brown stomach worm</name>
    <name type="synonym">Ostertagia circumcincta</name>
    <dbReference type="NCBI Taxonomy" id="45464"/>
    <lineage>
        <taxon>Eukaryota</taxon>
        <taxon>Metazoa</taxon>
        <taxon>Ecdysozoa</taxon>
        <taxon>Nematoda</taxon>
        <taxon>Chromadorea</taxon>
        <taxon>Rhabditida</taxon>
        <taxon>Rhabditina</taxon>
        <taxon>Rhabditomorpha</taxon>
        <taxon>Strongyloidea</taxon>
        <taxon>Trichostrongylidae</taxon>
        <taxon>Teladorsagia</taxon>
    </lineage>
</organism>
<dbReference type="InterPro" id="IPR050235">
    <property type="entry name" value="CK1_Ser-Thr_kinase"/>
</dbReference>
<proteinExistence type="predicted"/>
<evidence type="ECO:0000259" key="1">
    <source>
        <dbReference type="PROSITE" id="PS50011"/>
    </source>
</evidence>
<gene>
    <name evidence="2" type="ORF">TELCIR_06674</name>
</gene>
<dbReference type="Proteomes" id="UP000230423">
    <property type="component" value="Unassembled WGS sequence"/>
</dbReference>
<dbReference type="PROSITE" id="PS50011">
    <property type="entry name" value="PROTEIN_KINASE_DOM"/>
    <property type="match status" value="1"/>
</dbReference>
<protein>
    <recommendedName>
        <fullName evidence="1">Protein kinase domain-containing protein</fullName>
    </recommendedName>
</protein>
<evidence type="ECO:0000313" key="3">
    <source>
        <dbReference type="Proteomes" id="UP000230423"/>
    </source>
</evidence>
<evidence type="ECO:0000313" key="2">
    <source>
        <dbReference type="EMBL" id="PIO71435.1"/>
    </source>
</evidence>
<keyword evidence="3" id="KW-1185">Reference proteome</keyword>
<dbReference type="Gene3D" id="1.10.510.10">
    <property type="entry name" value="Transferase(Phosphotransferase) domain 1"/>
    <property type="match status" value="1"/>
</dbReference>
<feature type="domain" description="Protein kinase" evidence="1">
    <location>
        <begin position="1"/>
        <end position="128"/>
    </location>
</feature>
<name>A0A2G9UMI1_TELCI</name>
<dbReference type="InterPro" id="IPR011009">
    <property type="entry name" value="Kinase-like_dom_sf"/>
</dbReference>
<reference evidence="2 3" key="1">
    <citation type="submission" date="2015-09" db="EMBL/GenBank/DDBJ databases">
        <title>Draft genome of the parasitic nematode Teladorsagia circumcincta isolate WARC Sus (inbred).</title>
        <authorList>
            <person name="Mitreva M."/>
        </authorList>
    </citation>
    <scope>NUCLEOTIDE SEQUENCE [LARGE SCALE GENOMIC DNA]</scope>
    <source>
        <strain evidence="2 3">S</strain>
    </source>
</reference>
<sequence>MGPDDGCWRVNRLGTNLWDLRVERESMRFTLNTALKAAEQCLICIEEIHRIGFLHRDIKPGNFAIGRPESGEHHIIFMLDFGLCRKYQEKVHSFFVMHTDKLEKLEKIKTYAYHEKWHRFVVLLDMLQ</sequence>
<dbReference type="OrthoDB" id="10020333at2759"/>
<dbReference type="InterPro" id="IPR000719">
    <property type="entry name" value="Prot_kinase_dom"/>
</dbReference>
<dbReference type="PANTHER" id="PTHR11909">
    <property type="entry name" value="CASEIN KINASE-RELATED"/>
    <property type="match status" value="1"/>
</dbReference>
<dbReference type="AlphaFoldDB" id="A0A2G9UMI1"/>